<organism evidence="1 2">
    <name type="scientific">Fasciola gigantica</name>
    <name type="common">Giant liver fluke</name>
    <dbReference type="NCBI Taxonomy" id="46835"/>
    <lineage>
        <taxon>Eukaryota</taxon>
        <taxon>Metazoa</taxon>
        <taxon>Spiralia</taxon>
        <taxon>Lophotrochozoa</taxon>
        <taxon>Platyhelminthes</taxon>
        <taxon>Trematoda</taxon>
        <taxon>Digenea</taxon>
        <taxon>Plagiorchiida</taxon>
        <taxon>Echinostomata</taxon>
        <taxon>Echinostomatoidea</taxon>
        <taxon>Fasciolidae</taxon>
        <taxon>Fasciola</taxon>
    </lineage>
</organism>
<comment type="caution">
    <text evidence="1">The sequence shown here is derived from an EMBL/GenBank/DDBJ whole genome shotgun (WGS) entry which is preliminary data.</text>
</comment>
<dbReference type="EMBL" id="SUNJ01007598">
    <property type="protein sequence ID" value="TPP61864.1"/>
    <property type="molecule type" value="Genomic_DNA"/>
</dbReference>
<keyword evidence="2" id="KW-1185">Reference proteome</keyword>
<dbReference type="AlphaFoldDB" id="A0A504YKQ9"/>
<proteinExistence type="predicted"/>
<accession>A0A504YKQ9</accession>
<dbReference type="STRING" id="46835.A0A504YKQ9"/>
<sequence length="135" mass="16094">MSSKAECYVKRWMHNAQPTERELATEFFAQFRKQPTNNEENGKRFAELLEYIKGKQAFTMPRNPVFSYGDGSTQLKRLDLLSPAQRRDLWMYQSWHHLPPYLINKEAAERDCRGSHYNRPHRHIAPDYVIHPDME</sequence>
<reference evidence="1 2" key="1">
    <citation type="submission" date="2019-04" db="EMBL/GenBank/DDBJ databases">
        <title>Annotation for the trematode Fasciola gigantica.</title>
        <authorList>
            <person name="Choi Y.-J."/>
        </authorList>
    </citation>
    <scope>NUCLEOTIDE SEQUENCE [LARGE SCALE GENOMIC DNA]</scope>
    <source>
        <strain evidence="1">Uganda_cow_1</strain>
    </source>
</reference>
<protein>
    <submittedName>
        <fullName evidence="1">Uncharacterized protein</fullName>
    </submittedName>
</protein>
<dbReference type="OrthoDB" id="5958581at2759"/>
<gene>
    <name evidence="1" type="ORF">FGIG_01487</name>
</gene>
<name>A0A504YKQ9_FASGI</name>
<evidence type="ECO:0000313" key="2">
    <source>
        <dbReference type="Proteomes" id="UP000316759"/>
    </source>
</evidence>
<evidence type="ECO:0000313" key="1">
    <source>
        <dbReference type="EMBL" id="TPP61864.1"/>
    </source>
</evidence>
<dbReference type="Proteomes" id="UP000316759">
    <property type="component" value="Unassembled WGS sequence"/>
</dbReference>